<dbReference type="PANTHER" id="PTHR33148">
    <property type="entry name" value="PLASTID MOVEMENT IMPAIRED PROTEIN-RELATED"/>
    <property type="match status" value="1"/>
</dbReference>
<proteinExistence type="predicted"/>
<gene>
    <name evidence="1" type="ORF">M569_01042</name>
</gene>
<reference evidence="1 2" key="1">
    <citation type="journal article" date="2013" name="BMC Genomics">
        <title>The miniature genome of a carnivorous plant Genlisea aurea contains a low number of genes and short non-coding sequences.</title>
        <authorList>
            <person name="Leushkin E.V."/>
            <person name="Sutormin R.A."/>
            <person name="Nabieva E.R."/>
            <person name="Penin A.A."/>
            <person name="Kondrashov A.S."/>
            <person name="Logacheva M.D."/>
        </authorList>
    </citation>
    <scope>NUCLEOTIDE SEQUENCE [LARGE SCALE GENOMIC DNA]</scope>
</reference>
<dbReference type="InterPro" id="IPR025322">
    <property type="entry name" value="PADRE_dom"/>
</dbReference>
<comment type="caution">
    <text evidence="1">The sequence shown here is derived from an EMBL/GenBank/DDBJ whole genome shotgun (WGS) entry which is preliminary data.</text>
</comment>
<evidence type="ECO:0000313" key="1">
    <source>
        <dbReference type="EMBL" id="EPS73717.1"/>
    </source>
</evidence>
<dbReference type="OrthoDB" id="1688863at2759"/>
<dbReference type="EMBL" id="AUSU01000338">
    <property type="protein sequence ID" value="EPS73717.1"/>
    <property type="molecule type" value="Genomic_DNA"/>
</dbReference>
<keyword evidence="2" id="KW-1185">Reference proteome</keyword>
<protein>
    <submittedName>
        <fullName evidence="1">Uncharacterized protein</fullName>
    </submittedName>
</protein>
<feature type="non-terminal residue" evidence="1">
    <location>
        <position position="92"/>
    </location>
</feature>
<dbReference type="AlphaFoldDB" id="S8EM12"/>
<dbReference type="Proteomes" id="UP000015453">
    <property type="component" value="Unassembled WGS sequence"/>
</dbReference>
<evidence type="ECO:0000313" key="2">
    <source>
        <dbReference type="Proteomes" id="UP000015453"/>
    </source>
</evidence>
<name>S8EM12_9LAMI</name>
<dbReference type="PANTHER" id="PTHR33148:SF46">
    <property type="entry name" value="EMB|CAB85509.1"/>
    <property type="match status" value="1"/>
</dbReference>
<organism evidence="1 2">
    <name type="scientific">Genlisea aurea</name>
    <dbReference type="NCBI Taxonomy" id="192259"/>
    <lineage>
        <taxon>Eukaryota</taxon>
        <taxon>Viridiplantae</taxon>
        <taxon>Streptophyta</taxon>
        <taxon>Embryophyta</taxon>
        <taxon>Tracheophyta</taxon>
        <taxon>Spermatophyta</taxon>
        <taxon>Magnoliopsida</taxon>
        <taxon>eudicotyledons</taxon>
        <taxon>Gunneridae</taxon>
        <taxon>Pentapetalae</taxon>
        <taxon>asterids</taxon>
        <taxon>lamiids</taxon>
        <taxon>Lamiales</taxon>
        <taxon>Lentibulariaceae</taxon>
        <taxon>Genlisea</taxon>
    </lineage>
</organism>
<dbReference type="Pfam" id="PF14009">
    <property type="entry name" value="PADRE"/>
    <property type="match status" value="1"/>
</dbReference>
<sequence length="92" mass="10440">MGNCVVHQEKAVTVMKHDGEIMKYKQPIRVHQVLSGFSHHAISEKLPGAKHLHPNTEMIHGNLYYLVPLAVSNPPTMKKKKKVSFSEEIIKE</sequence>
<accession>S8EM12</accession>